<evidence type="ECO:0000313" key="2">
    <source>
        <dbReference type="Proteomes" id="UP000004968"/>
    </source>
</evidence>
<dbReference type="RefSeq" id="WP_006770740.1">
    <property type="nucleotide sequence ID" value="NZ_GG667608.1"/>
</dbReference>
<dbReference type="EMBL" id="ACIO01000014">
    <property type="protein sequence ID" value="EFD01571.1"/>
    <property type="molecule type" value="Genomic_DNA"/>
</dbReference>
<protein>
    <submittedName>
        <fullName evidence="1">Uncharacterized protein</fullName>
    </submittedName>
</protein>
<comment type="caution">
    <text evidence="1">The sequence shown here is derived from an EMBL/GenBank/DDBJ whole genome shotgun (WGS) entry which is preliminary data.</text>
</comment>
<dbReference type="GeneID" id="93147686"/>
<reference evidence="1 2" key="1">
    <citation type="submission" date="2010-01" db="EMBL/GenBank/DDBJ databases">
        <authorList>
            <person name="Weinstock G."/>
            <person name="Sodergren E."/>
            <person name="Clifton S."/>
            <person name="Fulton L."/>
            <person name="Fulton B."/>
            <person name="Courtney L."/>
            <person name="Fronick C."/>
            <person name="Harrison M."/>
            <person name="Strong C."/>
            <person name="Farmer C."/>
            <person name="Delahaunty K."/>
            <person name="Markovic C."/>
            <person name="Hall O."/>
            <person name="Minx P."/>
            <person name="Tomlinson C."/>
            <person name="Mitreva M."/>
            <person name="Nelson J."/>
            <person name="Hou S."/>
            <person name="Wollam A."/>
            <person name="Pepin K.H."/>
            <person name="Johnson M."/>
            <person name="Bhonagiri V."/>
            <person name="Nash W.E."/>
            <person name="Warren W."/>
            <person name="Chinwalla A."/>
            <person name="Mardis E.R."/>
            <person name="Wilson R.K."/>
        </authorList>
    </citation>
    <scope>NUCLEOTIDE SEQUENCE [LARGE SCALE GENOMIC DNA]</scope>
    <source>
        <strain evidence="1 2">DSM 13479</strain>
    </source>
</reference>
<dbReference type="HOGENOM" id="CLU_1132384_0_0_9"/>
<name>D3A9B2_9FIRM</name>
<proteinExistence type="predicted"/>
<dbReference type="Proteomes" id="UP000004968">
    <property type="component" value="Unassembled WGS sequence"/>
</dbReference>
<dbReference type="AlphaFoldDB" id="D3A9B2"/>
<organism evidence="1 2">
    <name type="scientific">Hungatella hathewayi DSM 13479</name>
    <dbReference type="NCBI Taxonomy" id="566550"/>
    <lineage>
        <taxon>Bacteria</taxon>
        <taxon>Bacillati</taxon>
        <taxon>Bacillota</taxon>
        <taxon>Clostridia</taxon>
        <taxon>Lachnospirales</taxon>
        <taxon>Lachnospiraceae</taxon>
        <taxon>Hungatella</taxon>
    </lineage>
</organism>
<accession>D3A9B2</accession>
<evidence type="ECO:0000313" key="1">
    <source>
        <dbReference type="EMBL" id="EFD01571.1"/>
    </source>
</evidence>
<gene>
    <name evidence="1" type="ORF">CLOSTHATH_00182</name>
</gene>
<sequence length="247" mass="28730">MNHYIYIIVLTFILISANWGENCNNYPQANDIENNNFADIQESKQPETKAMQDKDLNLKEIADHVVESNKEKTNREISKESNEFLSYFVDKVFDSSYHPPKAASGYVMEYIVIDKIEDGNVSGEYSSQAGFIWENGVFNNVRINEDNSIVVINEWTGVNFITEESFPKAYTKIKIIFDRVVDGIPVIKTVKLGPVEGNEEILKEYYYMSEPGTIHEWFSNNYMYYDLNMSEEEMVDWITKNINTPWK</sequence>